<dbReference type="Pfam" id="PF00535">
    <property type="entry name" value="Glycos_transf_2"/>
    <property type="match status" value="1"/>
</dbReference>
<comment type="caution">
    <text evidence="2">The sequence shown here is derived from an EMBL/GenBank/DDBJ whole genome shotgun (WGS) entry which is preliminary data.</text>
</comment>
<dbReference type="OrthoDB" id="2850014at2"/>
<dbReference type="Gene3D" id="3.90.550.10">
    <property type="entry name" value="Spore Coat Polysaccharide Biosynthesis Protein SpsA, Chain A"/>
    <property type="match status" value="1"/>
</dbReference>
<dbReference type="EMBL" id="LSBA01000006">
    <property type="protein sequence ID" value="KXZ21686.1"/>
    <property type="molecule type" value="Genomic_DNA"/>
</dbReference>
<accession>A0A150F917</accession>
<gene>
    <name evidence="2" type="ORF">AXI58_12070</name>
</gene>
<dbReference type="InterPro" id="IPR029044">
    <property type="entry name" value="Nucleotide-diphossugar_trans"/>
</dbReference>
<dbReference type="PANTHER" id="PTHR43685:SF2">
    <property type="entry name" value="GLYCOSYLTRANSFERASE 2-LIKE DOMAIN-CONTAINING PROTEIN"/>
    <property type="match status" value="1"/>
</dbReference>
<keyword evidence="3" id="KW-1185">Reference proteome</keyword>
<proteinExistence type="predicted"/>
<dbReference type="InterPro" id="IPR050834">
    <property type="entry name" value="Glycosyltransf_2"/>
</dbReference>
<protein>
    <recommendedName>
        <fullName evidence="1">Glycosyltransferase 2-like domain-containing protein</fullName>
    </recommendedName>
</protein>
<dbReference type="PANTHER" id="PTHR43685">
    <property type="entry name" value="GLYCOSYLTRANSFERASE"/>
    <property type="match status" value="1"/>
</dbReference>
<evidence type="ECO:0000259" key="1">
    <source>
        <dbReference type="Pfam" id="PF00535"/>
    </source>
</evidence>
<name>A0A150F917_9BACI</name>
<dbReference type="Proteomes" id="UP000075430">
    <property type="component" value="Unassembled WGS sequence"/>
</dbReference>
<organism evidence="2 3">
    <name type="scientific">Bacillus nakamurai</name>
    <dbReference type="NCBI Taxonomy" id="1793963"/>
    <lineage>
        <taxon>Bacteria</taxon>
        <taxon>Bacillati</taxon>
        <taxon>Bacillota</taxon>
        <taxon>Bacilli</taxon>
        <taxon>Bacillales</taxon>
        <taxon>Bacillaceae</taxon>
        <taxon>Bacillus</taxon>
    </lineage>
</organism>
<reference evidence="3" key="1">
    <citation type="submission" date="2016-02" db="EMBL/GenBank/DDBJ databases">
        <authorList>
            <person name="Dunlap C."/>
        </authorList>
    </citation>
    <scope>NUCLEOTIDE SEQUENCE [LARGE SCALE GENOMIC DNA]</scope>
    <source>
        <strain evidence="3">NRRL B-41092</strain>
    </source>
</reference>
<dbReference type="CDD" id="cd00761">
    <property type="entry name" value="Glyco_tranf_GTA_type"/>
    <property type="match status" value="1"/>
</dbReference>
<feature type="domain" description="Glycosyltransferase 2-like" evidence="1">
    <location>
        <begin position="6"/>
        <end position="168"/>
    </location>
</feature>
<dbReference type="SUPFAM" id="SSF53448">
    <property type="entry name" value="Nucleotide-diphospho-sugar transferases"/>
    <property type="match status" value="1"/>
</dbReference>
<dbReference type="InterPro" id="IPR001173">
    <property type="entry name" value="Glyco_trans_2-like"/>
</dbReference>
<evidence type="ECO:0000313" key="3">
    <source>
        <dbReference type="Proteomes" id="UP000075430"/>
    </source>
</evidence>
<dbReference type="AlphaFoldDB" id="A0A150F917"/>
<dbReference type="RefSeq" id="WP_061521049.1">
    <property type="nucleotide sequence ID" value="NZ_JARLZY010000005.1"/>
</dbReference>
<sequence length="423" mass="49699">MEKKVSIILTSYNKPELIKKAIESVMKQTCKNWELFLMDDHSNEETSEAISPYIKDHRIHYYNSFIQPAERLKSTRYAVLINYALSCAAGEYVTYLTDDTEYHPNRLSRMAETLDNNPDYDVVYSSQKVVHVNECGAEQFHFYRFADRVLDQAAFQVDHCSVMHRRSLLGRIKEMFGSFWDEDVMHWNHGDSIFWSRLNTFSPFLPIKEVLDTTYKTPHSFQNTYQSLPAVLIDGTFVKGTDQKVYQLDQNKRRPVKEQWSPVYRGKTVIIPDPFLFQYEEGSCSNIPNYQLVQNRHSVYYIEGGAKRLIENRALRFYQFKRHDIVPLEQEELYALPDGPPISWERSGRIDHPPGRILFFIERELYLYVQGVLHPISGDVVKRFFIKQKPVPTSFQKIKHLPIGNPVYPVYDEIIRNLNITKD</sequence>
<evidence type="ECO:0000313" key="2">
    <source>
        <dbReference type="EMBL" id="KXZ21686.1"/>
    </source>
</evidence>
<dbReference type="STRING" id="1793963.AXI58_12070"/>